<keyword evidence="1" id="KW-0812">Transmembrane</keyword>
<sequence length="174" mass="19092">MRNAVTPGSLGLSAIAFLLVATVLFGSPFKPLLLASYGTPRLGAPYWPAIALGGLALAAAAFARWSQWKLPLFAALALAIPTLLVGLYADHLRAQAFAEFEADQELQHSFFRSIREAPKEFQLYFHGAAMKDCMPYGWSYRDMGFYPLPPQVAANVLPRDWLEECGSGFPPARE</sequence>
<organism evidence="2 3">
    <name type="scientific">Alteraurantiacibacter aquimixticola</name>
    <dbReference type="NCBI Taxonomy" id="2489173"/>
    <lineage>
        <taxon>Bacteria</taxon>
        <taxon>Pseudomonadati</taxon>
        <taxon>Pseudomonadota</taxon>
        <taxon>Alphaproteobacteria</taxon>
        <taxon>Sphingomonadales</taxon>
        <taxon>Erythrobacteraceae</taxon>
        <taxon>Alteraurantiacibacter</taxon>
    </lineage>
</organism>
<feature type="transmembrane region" description="Helical" evidence="1">
    <location>
        <begin position="70"/>
        <end position="89"/>
    </location>
</feature>
<dbReference type="Proteomes" id="UP000309389">
    <property type="component" value="Unassembled WGS sequence"/>
</dbReference>
<evidence type="ECO:0000256" key="1">
    <source>
        <dbReference type="SAM" id="Phobius"/>
    </source>
</evidence>
<feature type="transmembrane region" description="Helical" evidence="1">
    <location>
        <begin position="45"/>
        <end position="63"/>
    </location>
</feature>
<dbReference type="EMBL" id="SSHH01000004">
    <property type="protein sequence ID" value="TIX48912.1"/>
    <property type="molecule type" value="Genomic_DNA"/>
</dbReference>
<name>A0A4T3F0N6_9SPHN</name>
<protein>
    <submittedName>
        <fullName evidence="2">Uncharacterized protein</fullName>
    </submittedName>
</protein>
<reference evidence="2 3" key="1">
    <citation type="submission" date="2019-04" db="EMBL/GenBank/DDBJ databases">
        <title>Altererythrobacter aquimixticola sp. nov., isolated from sediment of junction between the ocean and a freshwater spring.</title>
        <authorList>
            <person name="Yoon J.-H."/>
        </authorList>
    </citation>
    <scope>NUCLEOTIDE SEQUENCE [LARGE SCALE GENOMIC DNA]</scope>
    <source>
        <strain evidence="2 3">SSKS-13</strain>
    </source>
</reference>
<accession>A0A4T3F0N6</accession>
<dbReference type="RefSeq" id="WP_136694486.1">
    <property type="nucleotide sequence ID" value="NZ_SSHH01000004.1"/>
</dbReference>
<comment type="caution">
    <text evidence="2">The sequence shown here is derived from an EMBL/GenBank/DDBJ whole genome shotgun (WGS) entry which is preliminary data.</text>
</comment>
<keyword evidence="3" id="KW-1185">Reference proteome</keyword>
<keyword evidence="1" id="KW-0472">Membrane</keyword>
<evidence type="ECO:0000313" key="3">
    <source>
        <dbReference type="Proteomes" id="UP000309389"/>
    </source>
</evidence>
<dbReference type="AlphaFoldDB" id="A0A4T3F0N6"/>
<dbReference type="OrthoDB" id="7433288at2"/>
<gene>
    <name evidence="2" type="ORF">E5222_14325</name>
</gene>
<evidence type="ECO:0000313" key="2">
    <source>
        <dbReference type="EMBL" id="TIX48912.1"/>
    </source>
</evidence>
<proteinExistence type="predicted"/>
<keyword evidence="1" id="KW-1133">Transmembrane helix</keyword>